<reference evidence="3 4" key="1">
    <citation type="submission" date="2024-09" db="EMBL/GenBank/DDBJ databases">
        <authorList>
            <person name="Lee S.D."/>
        </authorList>
    </citation>
    <scope>NUCLEOTIDE SEQUENCE [LARGE SCALE GENOMIC DNA]</scope>
    <source>
        <strain evidence="3 4">N8-3</strain>
    </source>
</reference>
<feature type="compositionally biased region" description="Low complexity" evidence="1">
    <location>
        <begin position="11"/>
        <end position="28"/>
    </location>
</feature>
<dbReference type="RefSeq" id="WP_380537828.1">
    <property type="nucleotide sequence ID" value="NZ_JBHFAB010000015.1"/>
</dbReference>
<evidence type="ECO:0000313" key="4">
    <source>
        <dbReference type="Proteomes" id="UP001592531"/>
    </source>
</evidence>
<organism evidence="3 4">
    <name type="scientific">Streptacidiphilus cavernicola</name>
    <dbReference type="NCBI Taxonomy" id="3342716"/>
    <lineage>
        <taxon>Bacteria</taxon>
        <taxon>Bacillati</taxon>
        <taxon>Actinomycetota</taxon>
        <taxon>Actinomycetes</taxon>
        <taxon>Kitasatosporales</taxon>
        <taxon>Streptomycetaceae</taxon>
        <taxon>Streptacidiphilus</taxon>
    </lineage>
</organism>
<evidence type="ECO:0000256" key="2">
    <source>
        <dbReference type="SAM" id="Phobius"/>
    </source>
</evidence>
<feature type="transmembrane region" description="Helical" evidence="2">
    <location>
        <begin position="441"/>
        <end position="461"/>
    </location>
</feature>
<feature type="transmembrane region" description="Helical" evidence="2">
    <location>
        <begin position="53"/>
        <end position="73"/>
    </location>
</feature>
<dbReference type="Pfam" id="PF19484">
    <property type="entry name" value="DUF6020"/>
    <property type="match status" value="1"/>
</dbReference>
<keyword evidence="2" id="KW-1133">Transmembrane helix</keyword>
<gene>
    <name evidence="3" type="ORF">ACEZDE_20450</name>
</gene>
<name>A0ABV6VZ31_9ACTN</name>
<dbReference type="EMBL" id="JBHFAB010000015">
    <property type="protein sequence ID" value="MFC1418982.1"/>
    <property type="molecule type" value="Genomic_DNA"/>
</dbReference>
<sequence length="533" mass="57412">MSPVSTSVSHPASGPEPEPQAAAAAPGAVRDGSLRGRAGAALRRVTGRIPPRLRFPLGVALLTQAVLLVWWAAFYPGLMSYDTIAYTFETTSGHPWVDDHSIAYDSAVWLSLTVTGDYALLTFAQVLVAGAIVGYLAAGLRKFAVGPRWIVAGALLFAVLPTTGAFTVWVWKDVPFVLGASLCFAALVHLTADALRGPRHTRLTGQRRDWLLLSLALLLTCLARNNGFLTALIAGAVLLFPLRRAWRRILVAVLVPVVLFFGLDLGLYPALGVVKPANYAGNTFFYADIAYVYSKAPGTFTPADTALMAKVAPLKHWSSTGADCYDTDYLTSGGFSQSAANRLNRPLVRLFLRTVKRSPDVVLDATLCRAHPAWAVFPGADPISVPGTGWSPDLYGYARSQPAMYTSKYYPVMRPHSLFAPLHGAARFWYSLLTVPQLRWLLWGGAVWCYVAYLLVLRLAWRLRRTDVLALAVATAAFQLTVVVGSPSPLYRYMAGPTLVGVLALPLLFSRLGRGADAEADSGADAGAGHEPG</sequence>
<feature type="transmembrane region" description="Helical" evidence="2">
    <location>
        <begin position="149"/>
        <end position="170"/>
    </location>
</feature>
<evidence type="ECO:0000313" key="3">
    <source>
        <dbReference type="EMBL" id="MFC1418982.1"/>
    </source>
</evidence>
<feature type="transmembrane region" description="Helical" evidence="2">
    <location>
        <begin position="118"/>
        <end position="137"/>
    </location>
</feature>
<feature type="compositionally biased region" description="Polar residues" evidence="1">
    <location>
        <begin position="1"/>
        <end position="10"/>
    </location>
</feature>
<proteinExistence type="predicted"/>
<protein>
    <submittedName>
        <fullName evidence="3">DUF6020 family protein</fullName>
    </submittedName>
</protein>
<feature type="transmembrane region" description="Helical" evidence="2">
    <location>
        <begin position="215"/>
        <end position="240"/>
    </location>
</feature>
<evidence type="ECO:0000256" key="1">
    <source>
        <dbReference type="SAM" id="MobiDB-lite"/>
    </source>
</evidence>
<accession>A0ABV6VZ31</accession>
<dbReference type="InterPro" id="IPR046062">
    <property type="entry name" value="DUF6020"/>
</dbReference>
<keyword evidence="2" id="KW-0812">Transmembrane</keyword>
<feature type="transmembrane region" description="Helical" evidence="2">
    <location>
        <begin position="468"/>
        <end position="484"/>
    </location>
</feature>
<dbReference type="Proteomes" id="UP001592531">
    <property type="component" value="Unassembled WGS sequence"/>
</dbReference>
<comment type="caution">
    <text evidence="3">The sequence shown here is derived from an EMBL/GenBank/DDBJ whole genome shotgun (WGS) entry which is preliminary data.</text>
</comment>
<feature type="transmembrane region" description="Helical" evidence="2">
    <location>
        <begin position="246"/>
        <end position="268"/>
    </location>
</feature>
<feature type="region of interest" description="Disordered" evidence="1">
    <location>
        <begin position="1"/>
        <end position="28"/>
    </location>
</feature>
<keyword evidence="2" id="KW-0472">Membrane</keyword>
<feature type="transmembrane region" description="Helical" evidence="2">
    <location>
        <begin position="490"/>
        <end position="509"/>
    </location>
</feature>
<keyword evidence="4" id="KW-1185">Reference proteome</keyword>